<dbReference type="AlphaFoldDB" id="A0A545AYV5"/>
<evidence type="ECO:0000256" key="2">
    <source>
        <dbReference type="SAM" id="Phobius"/>
    </source>
</evidence>
<feature type="region of interest" description="Disordered" evidence="1">
    <location>
        <begin position="118"/>
        <end position="143"/>
    </location>
</feature>
<feature type="transmembrane region" description="Helical" evidence="2">
    <location>
        <begin position="48"/>
        <end position="66"/>
    </location>
</feature>
<keyword evidence="4" id="KW-1185">Reference proteome</keyword>
<proteinExistence type="predicted"/>
<keyword evidence="2" id="KW-0472">Membrane</keyword>
<feature type="transmembrane region" description="Helical" evidence="2">
    <location>
        <begin position="78"/>
        <end position="100"/>
    </location>
</feature>
<sequence length="187" mass="19706">MTKFVLTLHVIAAVFLIGPMVIAPMMGMRAIRRHDARGVHEAARTTTLYTLLSLIVAALGFILTAVGSDKWSYGDTWIVISTTLYVIALLLGIAVVAPGLTAAARLLDASTSVPATPLTAPTLPDVTDPTNPATPEPLEPAGTDTATIDVEARRKLDATYGRVAASSGIVALLLLIIVIFMVTRPFS</sequence>
<evidence type="ECO:0000313" key="4">
    <source>
        <dbReference type="Proteomes" id="UP000317982"/>
    </source>
</evidence>
<comment type="caution">
    <text evidence="3">The sequence shown here is derived from an EMBL/GenBank/DDBJ whole genome shotgun (WGS) entry which is preliminary data.</text>
</comment>
<feature type="transmembrane region" description="Helical" evidence="2">
    <location>
        <begin position="6"/>
        <end position="27"/>
    </location>
</feature>
<keyword evidence="2" id="KW-1133">Transmembrane helix</keyword>
<dbReference type="InParanoid" id="A0A545AYV5"/>
<organism evidence="3 4">
    <name type="scientific">Cryptosporangium phraense</name>
    <dbReference type="NCBI Taxonomy" id="2593070"/>
    <lineage>
        <taxon>Bacteria</taxon>
        <taxon>Bacillati</taxon>
        <taxon>Actinomycetota</taxon>
        <taxon>Actinomycetes</taxon>
        <taxon>Cryptosporangiales</taxon>
        <taxon>Cryptosporangiaceae</taxon>
        <taxon>Cryptosporangium</taxon>
    </lineage>
</organism>
<dbReference type="OrthoDB" id="5190563at2"/>
<dbReference type="Proteomes" id="UP000317982">
    <property type="component" value="Unassembled WGS sequence"/>
</dbReference>
<protein>
    <submittedName>
        <fullName evidence="3">DUF2269 family protein</fullName>
    </submittedName>
</protein>
<dbReference type="EMBL" id="VIRS01000002">
    <property type="protein sequence ID" value="TQS46516.1"/>
    <property type="molecule type" value="Genomic_DNA"/>
</dbReference>
<dbReference type="RefSeq" id="WP_142703035.1">
    <property type="nucleotide sequence ID" value="NZ_VIRS01000002.1"/>
</dbReference>
<evidence type="ECO:0000313" key="3">
    <source>
        <dbReference type="EMBL" id="TQS46516.1"/>
    </source>
</evidence>
<name>A0A545AYV5_9ACTN</name>
<feature type="transmembrane region" description="Helical" evidence="2">
    <location>
        <begin position="163"/>
        <end position="182"/>
    </location>
</feature>
<evidence type="ECO:0000256" key="1">
    <source>
        <dbReference type="SAM" id="MobiDB-lite"/>
    </source>
</evidence>
<gene>
    <name evidence="3" type="ORF">FL583_03795</name>
</gene>
<feature type="compositionally biased region" description="Low complexity" evidence="1">
    <location>
        <begin position="118"/>
        <end position="130"/>
    </location>
</feature>
<reference evidence="3 4" key="1">
    <citation type="submission" date="2019-07" db="EMBL/GenBank/DDBJ databases">
        <title>Cryptosporangium phraense sp. nov., isolated from plant litter.</title>
        <authorList>
            <person name="Suriyachadkun C."/>
        </authorList>
    </citation>
    <scope>NUCLEOTIDE SEQUENCE [LARGE SCALE GENOMIC DNA]</scope>
    <source>
        <strain evidence="3 4">A-T 5661</strain>
    </source>
</reference>
<dbReference type="Pfam" id="PF10027">
    <property type="entry name" value="DUF2269"/>
    <property type="match status" value="1"/>
</dbReference>
<dbReference type="InterPro" id="IPR018729">
    <property type="entry name" value="DUF2269_transmembrane"/>
</dbReference>
<accession>A0A545AYV5</accession>
<keyword evidence="2" id="KW-0812">Transmembrane</keyword>